<organism evidence="6 7">
    <name type="scientific">Ottowia thiooxydans</name>
    <dbReference type="NCBI Taxonomy" id="219182"/>
    <lineage>
        <taxon>Bacteria</taxon>
        <taxon>Pseudomonadati</taxon>
        <taxon>Pseudomonadota</taxon>
        <taxon>Betaproteobacteria</taxon>
        <taxon>Burkholderiales</taxon>
        <taxon>Comamonadaceae</taxon>
        <taxon>Ottowia</taxon>
    </lineage>
</organism>
<evidence type="ECO:0000313" key="7">
    <source>
        <dbReference type="Proteomes" id="UP001549320"/>
    </source>
</evidence>
<comment type="similarity">
    <text evidence="1">Belongs to the LysR transcriptional regulatory family.</text>
</comment>
<dbReference type="Gene3D" id="1.10.10.10">
    <property type="entry name" value="Winged helix-like DNA-binding domain superfamily/Winged helix DNA-binding domain"/>
    <property type="match status" value="1"/>
</dbReference>
<dbReference type="Pfam" id="PF03466">
    <property type="entry name" value="LysR_substrate"/>
    <property type="match status" value="1"/>
</dbReference>
<dbReference type="Proteomes" id="UP001549320">
    <property type="component" value="Unassembled WGS sequence"/>
</dbReference>
<name>A0ABV2QF63_9BURK</name>
<keyword evidence="4" id="KW-0804">Transcription</keyword>
<dbReference type="InterPro" id="IPR005119">
    <property type="entry name" value="LysR_subst-bd"/>
</dbReference>
<evidence type="ECO:0000256" key="1">
    <source>
        <dbReference type="ARBA" id="ARBA00009437"/>
    </source>
</evidence>
<dbReference type="Pfam" id="PF00126">
    <property type="entry name" value="HTH_1"/>
    <property type="match status" value="1"/>
</dbReference>
<gene>
    <name evidence="6" type="ORF">ABIE13_004823</name>
</gene>
<evidence type="ECO:0000313" key="6">
    <source>
        <dbReference type="EMBL" id="MET4579686.1"/>
    </source>
</evidence>
<dbReference type="GO" id="GO:0003677">
    <property type="term" value="F:DNA binding"/>
    <property type="evidence" value="ECO:0007669"/>
    <property type="project" value="UniProtKB-KW"/>
</dbReference>
<comment type="caution">
    <text evidence="6">The sequence shown here is derived from an EMBL/GenBank/DDBJ whole genome shotgun (WGS) entry which is preliminary data.</text>
</comment>
<evidence type="ECO:0000259" key="5">
    <source>
        <dbReference type="PROSITE" id="PS50931"/>
    </source>
</evidence>
<keyword evidence="7" id="KW-1185">Reference proteome</keyword>
<feature type="domain" description="HTH lysR-type" evidence="5">
    <location>
        <begin position="5"/>
        <end position="62"/>
    </location>
</feature>
<dbReference type="Gene3D" id="3.40.190.10">
    <property type="entry name" value="Periplasmic binding protein-like II"/>
    <property type="match status" value="2"/>
</dbReference>
<dbReference type="RefSeq" id="WP_354448022.1">
    <property type="nucleotide sequence ID" value="NZ_JBEPSH010000011.1"/>
</dbReference>
<accession>A0ABV2QF63</accession>
<evidence type="ECO:0000256" key="4">
    <source>
        <dbReference type="ARBA" id="ARBA00023163"/>
    </source>
</evidence>
<dbReference type="PRINTS" id="PR00039">
    <property type="entry name" value="HTHLYSR"/>
</dbReference>
<reference evidence="6 7" key="1">
    <citation type="submission" date="2024-06" db="EMBL/GenBank/DDBJ databases">
        <title>Sorghum-associated microbial communities from plants grown in Nebraska, USA.</title>
        <authorList>
            <person name="Schachtman D."/>
        </authorList>
    </citation>
    <scope>NUCLEOTIDE SEQUENCE [LARGE SCALE GENOMIC DNA]</scope>
    <source>
        <strain evidence="6 7">2709</strain>
    </source>
</reference>
<dbReference type="PROSITE" id="PS50931">
    <property type="entry name" value="HTH_LYSR"/>
    <property type="match status" value="1"/>
</dbReference>
<sequence>MKNLPSIRRLQMFEQLGRTLNFHQAALEAGLAQPALSRGINQLESELGFKLFERTTRSTQLTPAGQVLHHRVQQWLHDMERSFRECRQLAAGNTEQLVLGYSAQASNGCMSQKLFQFGLRHPQISLNLQLLSSDAACLEVEAGTLHGAFVLRDEHALSKLHLEALAVETQRVVALCSSSHPLAARQTLRVGELAQWGIAIGNDSRWRIFRSIIFAAFEASGTSVRIAYEADDTPLLLEAIAQSEHIGLYGEGIANQLPTTLVAVPLDTAIELPVCYVFRPGVSKSAQTLAAFISLL</sequence>
<dbReference type="PANTHER" id="PTHR30346:SF28">
    <property type="entry name" value="HTH-TYPE TRANSCRIPTIONAL REGULATOR CYNR"/>
    <property type="match status" value="1"/>
</dbReference>
<evidence type="ECO:0000256" key="3">
    <source>
        <dbReference type="ARBA" id="ARBA00023125"/>
    </source>
</evidence>
<keyword evidence="3 6" id="KW-0238">DNA-binding</keyword>
<keyword evidence="2" id="KW-0805">Transcription regulation</keyword>
<evidence type="ECO:0000256" key="2">
    <source>
        <dbReference type="ARBA" id="ARBA00023015"/>
    </source>
</evidence>
<dbReference type="InterPro" id="IPR036390">
    <property type="entry name" value="WH_DNA-bd_sf"/>
</dbReference>
<dbReference type="SUPFAM" id="SSF53850">
    <property type="entry name" value="Periplasmic binding protein-like II"/>
    <property type="match status" value="1"/>
</dbReference>
<proteinExistence type="inferred from homology"/>
<dbReference type="InterPro" id="IPR000847">
    <property type="entry name" value="LysR_HTH_N"/>
</dbReference>
<protein>
    <submittedName>
        <fullName evidence="6">DNA-binding transcriptional LysR family regulator</fullName>
    </submittedName>
</protein>
<dbReference type="SUPFAM" id="SSF46785">
    <property type="entry name" value="Winged helix' DNA-binding domain"/>
    <property type="match status" value="1"/>
</dbReference>
<dbReference type="EMBL" id="JBEPSH010000011">
    <property type="protein sequence ID" value="MET4579686.1"/>
    <property type="molecule type" value="Genomic_DNA"/>
</dbReference>
<dbReference type="InterPro" id="IPR036388">
    <property type="entry name" value="WH-like_DNA-bd_sf"/>
</dbReference>
<dbReference type="PANTHER" id="PTHR30346">
    <property type="entry name" value="TRANSCRIPTIONAL DUAL REGULATOR HCAR-RELATED"/>
    <property type="match status" value="1"/>
</dbReference>